<dbReference type="Pfam" id="PF00512">
    <property type="entry name" value="HisKA"/>
    <property type="match status" value="1"/>
</dbReference>
<dbReference type="SMART" id="SM00387">
    <property type="entry name" value="HATPase_c"/>
    <property type="match status" value="1"/>
</dbReference>
<evidence type="ECO:0000313" key="6">
    <source>
        <dbReference type="EMBL" id="MPM84251.1"/>
    </source>
</evidence>
<dbReference type="PANTHER" id="PTHR42878:SF12">
    <property type="entry name" value="SENSOR HISTIDINE KINASE YCBM"/>
    <property type="match status" value="1"/>
</dbReference>
<dbReference type="InterPro" id="IPR003661">
    <property type="entry name" value="HisK_dim/P_dom"/>
</dbReference>
<dbReference type="GO" id="GO:0000156">
    <property type="term" value="F:phosphorelay response regulator activity"/>
    <property type="evidence" value="ECO:0007669"/>
    <property type="project" value="TreeGrafter"/>
</dbReference>
<evidence type="ECO:0000256" key="2">
    <source>
        <dbReference type="ARBA" id="ARBA00012438"/>
    </source>
</evidence>
<dbReference type="EMBL" id="VSSQ01032847">
    <property type="protein sequence ID" value="MPM84251.1"/>
    <property type="molecule type" value="Genomic_DNA"/>
</dbReference>
<name>A0A645D4V7_9ZZZZ</name>
<evidence type="ECO:0000256" key="3">
    <source>
        <dbReference type="ARBA" id="ARBA00022679"/>
    </source>
</evidence>
<organism evidence="6">
    <name type="scientific">bioreactor metagenome</name>
    <dbReference type="NCBI Taxonomy" id="1076179"/>
    <lineage>
        <taxon>unclassified sequences</taxon>
        <taxon>metagenomes</taxon>
        <taxon>ecological metagenomes</taxon>
    </lineage>
</organism>
<dbReference type="InterPro" id="IPR003594">
    <property type="entry name" value="HATPase_dom"/>
</dbReference>
<dbReference type="InterPro" id="IPR036890">
    <property type="entry name" value="HATPase_C_sf"/>
</dbReference>
<dbReference type="SUPFAM" id="SSF55874">
    <property type="entry name" value="ATPase domain of HSP90 chaperone/DNA topoisomerase II/histidine kinase"/>
    <property type="match status" value="1"/>
</dbReference>
<dbReference type="EC" id="2.7.13.3" evidence="2"/>
<dbReference type="Pfam" id="PF02518">
    <property type="entry name" value="HATPase_c"/>
    <property type="match status" value="1"/>
</dbReference>
<dbReference type="PANTHER" id="PTHR42878">
    <property type="entry name" value="TWO-COMPONENT HISTIDINE KINASE"/>
    <property type="match status" value="1"/>
</dbReference>
<dbReference type="CDD" id="cd00082">
    <property type="entry name" value="HisKA"/>
    <property type="match status" value="1"/>
</dbReference>
<dbReference type="Gene3D" id="1.10.287.130">
    <property type="match status" value="1"/>
</dbReference>
<evidence type="ECO:0000256" key="4">
    <source>
        <dbReference type="ARBA" id="ARBA00022777"/>
    </source>
</evidence>
<dbReference type="GO" id="GO:0000155">
    <property type="term" value="F:phosphorelay sensor kinase activity"/>
    <property type="evidence" value="ECO:0007669"/>
    <property type="project" value="InterPro"/>
</dbReference>
<dbReference type="CDD" id="cd00075">
    <property type="entry name" value="HATPase"/>
    <property type="match status" value="1"/>
</dbReference>
<gene>
    <name evidence="6" type="primary">sasA_307</name>
    <name evidence="6" type="ORF">SDC9_131322</name>
</gene>
<evidence type="ECO:0000256" key="1">
    <source>
        <dbReference type="ARBA" id="ARBA00000085"/>
    </source>
</evidence>
<dbReference type="InterPro" id="IPR036097">
    <property type="entry name" value="HisK_dim/P_sf"/>
</dbReference>
<keyword evidence="4 6" id="KW-0418">Kinase</keyword>
<proteinExistence type="predicted"/>
<reference evidence="6" key="1">
    <citation type="submission" date="2019-08" db="EMBL/GenBank/DDBJ databases">
        <authorList>
            <person name="Kucharzyk K."/>
            <person name="Murdoch R.W."/>
            <person name="Higgins S."/>
            <person name="Loffler F."/>
        </authorList>
    </citation>
    <scope>NUCLEOTIDE SEQUENCE</scope>
</reference>
<dbReference type="InterPro" id="IPR005467">
    <property type="entry name" value="His_kinase_dom"/>
</dbReference>
<evidence type="ECO:0000259" key="5">
    <source>
        <dbReference type="PROSITE" id="PS50109"/>
    </source>
</evidence>
<dbReference type="GO" id="GO:0007234">
    <property type="term" value="P:osmosensory signaling via phosphorelay pathway"/>
    <property type="evidence" value="ECO:0007669"/>
    <property type="project" value="TreeGrafter"/>
</dbReference>
<keyword evidence="3 6" id="KW-0808">Transferase</keyword>
<dbReference type="AlphaFoldDB" id="A0A645D4V7"/>
<comment type="caution">
    <text evidence="6">The sequence shown here is derived from an EMBL/GenBank/DDBJ whole genome shotgun (WGS) entry which is preliminary data.</text>
</comment>
<dbReference type="InterPro" id="IPR050351">
    <property type="entry name" value="BphY/WalK/GraS-like"/>
</dbReference>
<protein>
    <recommendedName>
        <fullName evidence="2">histidine kinase</fullName>
        <ecNumber evidence="2">2.7.13.3</ecNumber>
    </recommendedName>
</protein>
<sequence length="261" mass="28432">MAPGGQARQLAAAVNRVLASRQQALLRQQAATRKLRENIVNISHDLRTPLTSVLGYLQLLQRGELSPAERTRYLAVVHTRAKDLNVLIDGFFELSQLEAAPPTGALPPVRLQDVLAEQLASFYPEFEQKNLQVQVALEQGAPPVAADAGAVRRIFANLLQNLLRYAKREARIAFSVCGQSAVASFESAAQGMTAAQAQQLFERFYTANRLHDGTSTGLGLAIVHELAVQMGAQAVAELQDGWLCICISWPLPGAEKQQLNQ</sequence>
<dbReference type="SUPFAM" id="SSF47384">
    <property type="entry name" value="Homodimeric domain of signal transducing histidine kinase"/>
    <property type="match status" value="1"/>
</dbReference>
<dbReference type="PROSITE" id="PS50109">
    <property type="entry name" value="HIS_KIN"/>
    <property type="match status" value="1"/>
</dbReference>
<dbReference type="SMART" id="SM00388">
    <property type="entry name" value="HisKA"/>
    <property type="match status" value="1"/>
</dbReference>
<dbReference type="GO" id="GO:0030295">
    <property type="term" value="F:protein kinase activator activity"/>
    <property type="evidence" value="ECO:0007669"/>
    <property type="project" value="TreeGrafter"/>
</dbReference>
<accession>A0A645D4V7</accession>
<feature type="domain" description="Histidine kinase" evidence="5">
    <location>
        <begin position="41"/>
        <end position="253"/>
    </location>
</feature>
<dbReference type="Gene3D" id="3.30.565.10">
    <property type="entry name" value="Histidine kinase-like ATPase, C-terminal domain"/>
    <property type="match status" value="1"/>
</dbReference>
<comment type="catalytic activity">
    <reaction evidence="1">
        <text>ATP + protein L-histidine = ADP + protein N-phospho-L-histidine.</text>
        <dbReference type="EC" id="2.7.13.3"/>
    </reaction>
</comment>